<dbReference type="GO" id="GO:0005886">
    <property type="term" value="C:plasma membrane"/>
    <property type="evidence" value="ECO:0007669"/>
    <property type="project" value="UniProtKB-SubCell"/>
</dbReference>
<dbReference type="InterPro" id="IPR055348">
    <property type="entry name" value="DctQ"/>
</dbReference>
<evidence type="ECO:0000256" key="2">
    <source>
        <dbReference type="ARBA" id="ARBA00022448"/>
    </source>
</evidence>
<keyword evidence="5 7" id="KW-1133">Transmembrane helix</keyword>
<evidence type="ECO:0000256" key="1">
    <source>
        <dbReference type="ARBA" id="ARBA00004651"/>
    </source>
</evidence>
<accession>A0A1U6I345</accession>
<keyword evidence="10" id="KW-1185">Reference proteome</keyword>
<evidence type="ECO:0000256" key="5">
    <source>
        <dbReference type="ARBA" id="ARBA00022989"/>
    </source>
</evidence>
<evidence type="ECO:0000256" key="3">
    <source>
        <dbReference type="ARBA" id="ARBA00022475"/>
    </source>
</evidence>
<comment type="caution">
    <text evidence="7">Lacks conserved residue(s) required for the propagation of feature annotation.</text>
</comment>
<dbReference type="Proteomes" id="UP000190989">
    <property type="component" value="Unassembled WGS sequence"/>
</dbReference>
<dbReference type="AlphaFoldDB" id="A0A1U6I345"/>
<evidence type="ECO:0000256" key="7">
    <source>
        <dbReference type="RuleBase" id="RU369079"/>
    </source>
</evidence>
<feature type="domain" description="Tripartite ATP-independent periplasmic transporters DctQ component" evidence="8">
    <location>
        <begin position="24"/>
        <end position="147"/>
    </location>
</feature>
<keyword evidence="3" id="KW-1003">Cell membrane</keyword>
<comment type="subunit">
    <text evidence="7">The complex comprises the extracytoplasmic solute receptor protein and the two transmembrane proteins.</text>
</comment>
<evidence type="ECO:0000256" key="6">
    <source>
        <dbReference type="ARBA" id="ARBA00023136"/>
    </source>
</evidence>
<dbReference type="STRING" id="428990.SAMN06295987_10487"/>
<gene>
    <name evidence="9" type="ORF">SAMN06295987_10487</name>
</gene>
<keyword evidence="7" id="KW-0997">Cell inner membrane</keyword>
<name>A0A1U6I345_9SPHN</name>
<organism evidence="9 10">
    <name type="scientific">Novosphingobium mathurense</name>
    <dbReference type="NCBI Taxonomy" id="428990"/>
    <lineage>
        <taxon>Bacteria</taxon>
        <taxon>Pseudomonadati</taxon>
        <taxon>Pseudomonadota</taxon>
        <taxon>Alphaproteobacteria</taxon>
        <taxon>Sphingomonadales</taxon>
        <taxon>Sphingomonadaceae</taxon>
        <taxon>Novosphingobium</taxon>
    </lineage>
</organism>
<proteinExistence type="inferred from homology"/>
<evidence type="ECO:0000256" key="4">
    <source>
        <dbReference type="ARBA" id="ARBA00022692"/>
    </source>
</evidence>
<dbReference type="Pfam" id="PF04290">
    <property type="entry name" value="DctQ"/>
    <property type="match status" value="1"/>
</dbReference>
<comment type="similarity">
    <text evidence="7">Belongs to the TRAP transporter small permease family.</text>
</comment>
<keyword evidence="6 7" id="KW-0472">Membrane</keyword>
<dbReference type="GO" id="GO:0022857">
    <property type="term" value="F:transmembrane transporter activity"/>
    <property type="evidence" value="ECO:0007669"/>
    <property type="project" value="UniProtKB-UniRule"/>
</dbReference>
<evidence type="ECO:0000313" key="9">
    <source>
        <dbReference type="EMBL" id="SLK02423.1"/>
    </source>
</evidence>
<protein>
    <recommendedName>
        <fullName evidence="7">TRAP transporter small permease protein</fullName>
    </recommendedName>
</protein>
<comment type="subcellular location">
    <subcellularLocation>
        <location evidence="7">Cell inner membrane</location>
        <topology evidence="7">Multi-pass membrane protein</topology>
    </subcellularLocation>
    <subcellularLocation>
        <location evidence="1">Cell membrane</location>
        <topology evidence="1">Multi-pass membrane protein</topology>
    </subcellularLocation>
</comment>
<reference evidence="10" key="1">
    <citation type="submission" date="2017-02" db="EMBL/GenBank/DDBJ databases">
        <authorList>
            <person name="Varghese N."/>
            <person name="Submissions S."/>
        </authorList>
    </citation>
    <scope>NUCLEOTIDE SEQUENCE [LARGE SCALE GENOMIC DNA]</scope>
    <source>
        <strain evidence="10">SM117</strain>
    </source>
</reference>
<evidence type="ECO:0000259" key="8">
    <source>
        <dbReference type="Pfam" id="PF04290"/>
    </source>
</evidence>
<evidence type="ECO:0000313" key="10">
    <source>
        <dbReference type="Proteomes" id="UP000190989"/>
    </source>
</evidence>
<keyword evidence="4 7" id="KW-0812">Transmembrane</keyword>
<feature type="transmembrane region" description="Helical" evidence="7">
    <location>
        <begin position="45"/>
        <end position="64"/>
    </location>
</feature>
<sequence>MTLSSKIVIWLGGAALLAATAIDTLAVLGRHLGLPVTGSIELMQAAVLVSGSIGLLVSTIYRSHARVRLIVDRLPPSWRSIADRCSDGLTLLFVLALLAGSVWLSVDLWNVHEESELLGVPWRVLRLFANACLLAICAVLTLRIVRRAGE</sequence>
<keyword evidence="2 7" id="KW-0813">Transport</keyword>
<feature type="transmembrane region" description="Helical" evidence="7">
    <location>
        <begin position="85"/>
        <end position="104"/>
    </location>
</feature>
<dbReference type="EMBL" id="FVZE01000004">
    <property type="protein sequence ID" value="SLK02423.1"/>
    <property type="molecule type" value="Genomic_DNA"/>
</dbReference>
<dbReference type="RefSeq" id="WP_079730794.1">
    <property type="nucleotide sequence ID" value="NZ_FVZE01000004.1"/>
</dbReference>
<comment type="function">
    <text evidence="7">Part of the tripartite ATP-independent periplasmic (TRAP) transport system.</text>
</comment>
<feature type="transmembrane region" description="Helical" evidence="7">
    <location>
        <begin position="124"/>
        <end position="145"/>
    </location>
</feature>